<dbReference type="InterPro" id="IPR050109">
    <property type="entry name" value="HTH-type_TetR-like_transc_reg"/>
</dbReference>
<dbReference type="InterPro" id="IPR036271">
    <property type="entry name" value="Tet_transcr_reg_TetR-rel_C_sf"/>
</dbReference>
<keyword evidence="1 2" id="KW-0238">DNA-binding</keyword>
<dbReference type="InterPro" id="IPR023772">
    <property type="entry name" value="DNA-bd_HTH_TetR-type_CS"/>
</dbReference>
<dbReference type="InterPro" id="IPR009057">
    <property type="entry name" value="Homeodomain-like_sf"/>
</dbReference>
<organism evidence="5 6">
    <name type="scientific">Labrys neptuniae</name>
    <dbReference type="NCBI Taxonomy" id="376174"/>
    <lineage>
        <taxon>Bacteria</taxon>
        <taxon>Pseudomonadati</taxon>
        <taxon>Pseudomonadota</taxon>
        <taxon>Alphaproteobacteria</taxon>
        <taxon>Hyphomicrobiales</taxon>
        <taxon>Xanthobacteraceae</taxon>
        <taxon>Labrys</taxon>
    </lineage>
</organism>
<comment type="caution">
    <text evidence="5">The sequence shown here is derived from an EMBL/GenBank/DDBJ whole genome shotgun (WGS) entry which is preliminary data.</text>
</comment>
<evidence type="ECO:0000256" key="1">
    <source>
        <dbReference type="ARBA" id="ARBA00023125"/>
    </source>
</evidence>
<dbReference type="PANTHER" id="PTHR30055:SF146">
    <property type="entry name" value="HTH-TYPE TRANSCRIPTIONAL DUAL REGULATOR CECR"/>
    <property type="match status" value="1"/>
</dbReference>
<dbReference type="PROSITE" id="PS01081">
    <property type="entry name" value="HTH_TETR_1"/>
    <property type="match status" value="1"/>
</dbReference>
<evidence type="ECO:0000256" key="3">
    <source>
        <dbReference type="SAM" id="MobiDB-lite"/>
    </source>
</evidence>
<dbReference type="Pfam" id="PF14246">
    <property type="entry name" value="TetR_C_7"/>
    <property type="match status" value="1"/>
</dbReference>
<dbReference type="SUPFAM" id="SSF48498">
    <property type="entry name" value="Tetracyclin repressor-like, C-terminal domain"/>
    <property type="match status" value="1"/>
</dbReference>
<dbReference type="InterPro" id="IPR001647">
    <property type="entry name" value="HTH_TetR"/>
</dbReference>
<dbReference type="EMBL" id="JBHGPK010000043">
    <property type="protein sequence ID" value="MFC2254763.1"/>
    <property type="molecule type" value="Genomic_DNA"/>
</dbReference>
<dbReference type="Proteomes" id="UP001595190">
    <property type="component" value="Unassembled WGS sequence"/>
</dbReference>
<feature type="region of interest" description="Disordered" evidence="3">
    <location>
        <begin position="1"/>
        <end position="22"/>
    </location>
</feature>
<reference evidence="5 6" key="1">
    <citation type="submission" date="2024-09" db="EMBL/GenBank/DDBJ databases">
        <title>Description of Labrys sedimenti sp. nov., isolated from a diclofenac-degrading enrichment culture, and genome-based reclassification of Labrys portucalensis as a later heterotypic synonym of Labrys neptuniae.</title>
        <authorList>
            <person name="Tancsics A."/>
            <person name="Csepanyi A."/>
        </authorList>
    </citation>
    <scope>NUCLEOTIDE SEQUENCE [LARGE SCALE GENOMIC DNA]</scope>
    <source>
        <strain evidence="5 6">LMG 23412</strain>
    </source>
</reference>
<dbReference type="RefSeq" id="WP_394315385.1">
    <property type="nucleotide sequence ID" value="NZ_JBHGPK010000043.1"/>
</dbReference>
<evidence type="ECO:0000313" key="6">
    <source>
        <dbReference type="Proteomes" id="UP001595190"/>
    </source>
</evidence>
<evidence type="ECO:0000313" key="5">
    <source>
        <dbReference type="EMBL" id="MFC2254763.1"/>
    </source>
</evidence>
<name>A0ABV6ZRF2_9HYPH</name>
<feature type="domain" description="HTH tetR-type" evidence="4">
    <location>
        <begin position="25"/>
        <end position="85"/>
    </location>
</feature>
<feature type="DNA-binding region" description="H-T-H motif" evidence="2">
    <location>
        <begin position="48"/>
        <end position="67"/>
    </location>
</feature>
<dbReference type="Gene3D" id="1.10.10.60">
    <property type="entry name" value="Homeodomain-like"/>
    <property type="match status" value="1"/>
</dbReference>
<evidence type="ECO:0000256" key="2">
    <source>
        <dbReference type="PROSITE-ProRule" id="PRU00335"/>
    </source>
</evidence>
<dbReference type="PANTHER" id="PTHR30055">
    <property type="entry name" value="HTH-TYPE TRANSCRIPTIONAL REGULATOR RUTR"/>
    <property type="match status" value="1"/>
</dbReference>
<evidence type="ECO:0000259" key="4">
    <source>
        <dbReference type="PROSITE" id="PS50977"/>
    </source>
</evidence>
<sequence>MAMGAARAKEATQENAGGRASTQRDRKIASILAAARELFLDHGFDTITMDMVARQAQVSKATLYAHFASKEELFTAVMVDEANLISAEIWQIAPERGDVRDVLRHVAQKFVEIFLSERAMFLRRAIVGAVPRFPSIGEAMFNAGPKAMTERLAKFLTEAHQKGLLDVRNPVLAANQFLSTVRGDLDIRGLLLPETHPSRQEIDVQIETGIDLFLHFYASAERR</sequence>
<dbReference type="SUPFAM" id="SSF46689">
    <property type="entry name" value="Homeodomain-like"/>
    <property type="match status" value="1"/>
</dbReference>
<accession>A0ABV6ZRF2</accession>
<dbReference type="Pfam" id="PF00440">
    <property type="entry name" value="TetR_N"/>
    <property type="match status" value="1"/>
</dbReference>
<proteinExistence type="predicted"/>
<gene>
    <name evidence="5" type="ORF">ACETRX_34480</name>
</gene>
<dbReference type="Gene3D" id="1.10.357.10">
    <property type="entry name" value="Tetracycline Repressor, domain 2"/>
    <property type="match status" value="1"/>
</dbReference>
<dbReference type="PROSITE" id="PS50977">
    <property type="entry name" value="HTH_TETR_2"/>
    <property type="match status" value="1"/>
</dbReference>
<dbReference type="PRINTS" id="PR00455">
    <property type="entry name" value="HTHTETR"/>
</dbReference>
<dbReference type="InterPro" id="IPR039536">
    <property type="entry name" value="TetR_C_Proteobacteria"/>
</dbReference>
<protein>
    <submittedName>
        <fullName evidence="5">TetR/AcrR family transcriptional regulator</fullName>
    </submittedName>
</protein>